<evidence type="ECO:0000256" key="2">
    <source>
        <dbReference type="SAM" id="MobiDB-lite"/>
    </source>
</evidence>
<feature type="compositionally biased region" description="Basic and acidic residues" evidence="2">
    <location>
        <begin position="652"/>
        <end position="671"/>
    </location>
</feature>
<feature type="region of interest" description="Disordered" evidence="2">
    <location>
        <begin position="648"/>
        <end position="680"/>
    </location>
</feature>
<dbReference type="InParanoid" id="A0A0G4EJ62"/>
<reference evidence="3 4" key="1">
    <citation type="submission" date="2014-11" db="EMBL/GenBank/DDBJ databases">
        <authorList>
            <person name="Zhu J."/>
            <person name="Qi W."/>
            <person name="Song R."/>
        </authorList>
    </citation>
    <scope>NUCLEOTIDE SEQUENCE [LARGE SCALE GENOMIC DNA]</scope>
</reference>
<keyword evidence="4" id="KW-1185">Reference proteome</keyword>
<evidence type="ECO:0000256" key="1">
    <source>
        <dbReference type="SAM" id="Coils"/>
    </source>
</evidence>
<proteinExistence type="predicted"/>
<keyword evidence="1" id="KW-0175">Coiled coil</keyword>
<organism evidence="3 4">
    <name type="scientific">Vitrella brassicaformis (strain CCMP3155)</name>
    <dbReference type="NCBI Taxonomy" id="1169540"/>
    <lineage>
        <taxon>Eukaryota</taxon>
        <taxon>Sar</taxon>
        <taxon>Alveolata</taxon>
        <taxon>Colpodellida</taxon>
        <taxon>Vitrellaceae</taxon>
        <taxon>Vitrella</taxon>
    </lineage>
</organism>
<dbReference type="Proteomes" id="UP000041254">
    <property type="component" value="Unassembled WGS sequence"/>
</dbReference>
<name>A0A0G4EJ62_VITBC</name>
<evidence type="ECO:0000313" key="4">
    <source>
        <dbReference type="Proteomes" id="UP000041254"/>
    </source>
</evidence>
<accession>A0A0G4EJ62</accession>
<dbReference type="EMBL" id="CDMY01000243">
    <property type="protein sequence ID" value="CEL96252.1"/>
    <property type="molecule type" value="Genomic_DNA"/>
</dbReference>
<gene>
    <name evidence="3" type="ORF">Vbra_7530</name>
</gene>
<feature type="coiled-coil region" evidence="1">
    <location>
        <begin position="850"/>
        <end position="877"/>
    </location>
</feature>
<dbReference type="VEuPathDB" id="CryptoDB:Vbra_7530"/>
<protein>
    <submittedName>
        <fullName evidence="3">Uncharacterized protein</fullName>
    </submittedName>
</protein>
<dbReference type="AlphaFoldDB" id="A0A0G4EJ62"/>
<sequence length="889" mass="96571">MATTEGGTAPRAGSTAMRAFSTQEADAAIGTLFAQVGGISDLHTHKRFGSRLAPLRRAIKTGGAVLVDLVASASHSPTVFIVTGQQPMSSMSVAMTRVTVGVVMGPLAGVAGDEMREEQIVTCSFTVDVEGYDVGKSGYFVRVAANMDGTRLALYAAKCCAVFNVPITRHMGRPRLEGSLVHCQLIADDAEDDAAHPPLIMKAEWHPFSPGHLVVLRVSNYPPESSTPPDATFATYNVTESAVDAELQLELPATCEAPSGEEQGAGRPRMCSLGVLGVHVPYDPSADLPVDFTFMRDEGPLWHQLAAMIVTQKGRLFAITPLLPRQCRLPMGVFDDMLSMVGSPDLMPPAGDGEGQGEDMVGAEERSMVHRWLDEVLRDVKRSNNGEEDHVILEYSFGAYKPRVQEISVSAAKGAAYVPPAEVRPPQYSAVAVITDFPALSIALGRAGGNVDLVQVTGAIPPLLTHTEKLDSDAVVSGGLEGRIFETVSLGSAVFASAPVTFVNHVLPGSAPGVIARTAQMVCHVSFYWLKWLQDTYSEIADDPSQAPPTLPSFHRPPPDLIDTRRVAVHHLARVTTSHPHSTIFGLIFDRTPPALSTGRIRRFEDMTRLGVLCEVWVEGEAGIMPNMRKVSGTSELIRDMVIGSGSGSGRGVREVGERYSADRPRERERGDGDEEEDEQGALLRHYLRARGLLRRGPVFGSPPDTDDMHELGRWLVESLRHGAGSFVDSHLEHRQAIKVLAEAIPDRFQENINRNDRAKAQNDTAHAQLQALCNKFRDIQTAHAELQSKFESLRARVQSRIDSRVLDALSLQMGAGVMAQLAEAKQLLARHKRSVSTYTTPADDSMNAVRVLEESLDNVSQRANKLLKAIDDVSRKAYTRPDRETQPA</sequence>
<evidence type="ECO:0000313" key="3">
    <source>
        <dbReference type="EMBL" id="CEL96252.1"/>
    </source>
</evidence>